<organism evidence="2">
    <name type="scientific">Cacopsylla melanoneura</name>
    <dbReference type="NCBI Taxonomy" id="428564"/>
    <lineage>
        <taxon>Eukaryota</taxon>
        <taxon>Metazoa</taxon>
        <taxon>Ecdysozoa</taxon>
        <taxon>Arthropoda</taxon>
        <taxon>Hexapoda</taxon>
        <taxon>Insecta</taxon>
        <taxon>Pterygota</taxon>
        <taxon>Neoptera</taxon>
        <taxon>Paraneoptera</taxon>
        <taxon>Hemiptera</taxon>
        <taxon>Sternorrhyncha</taxon>
        <taxon>Psylloidea</taxon>
        <taxon>Psyllidae</taxon>
        <taxon>Psyllinae</taxon>
        <taxon>Cacopsylla</taxon>
    </lineage>
</organism>
<name>A0A8D9BHE4_9HEMI</name>
<proteinExistence type="predicted"/>
<dbReference type="PROSITE" id="PS50802">
    <property type="entry name" value="OTU"/>
    <property type="match status" value="1"/>
</dbReference>
<protein>
    <recommendedName>
        <fullName evidence="1">OTU domain-containing protein</fullName>
    </recommendedName>
</protein>
<dbReference type="EMBL" id="HBUF01630893">
    <property type="protein sequence ID" value="CAG6783167.1"/>
    <property type="molecule type" value="Transcribed_RNA"/>
</dbReference>
<dbReference type="AlphaFoldDB" id="A0A8D9BHE4"/>
<dbReference type="Gene3D" id="3.90.70.80">
    <property type="match status" value="1"/>
</dbReference>
<reference evidence="2" key="1">
    <citation type="submission" date="2021-05" db="EMBL/GenBank/DDBJ databases">
        <authorList>
            <person name="Alioto T."/>
            <person name="Alioto T."/>
            <person name="Gomez Garrido J."/>
        </authorList>
    </citation>
    <scope>NUCLEOTIDE SEQUENCE</scope>
</reference>
<dbReference type="InterPro" id="IPR038765">
    <property type="entry name" value="Papain-like_cys_pep_sf"/>
</dbReference>
<sequence length="129" mass="14707">MEMEFEVNNQITTYVVKKVRGDGACLFNMLILAINMLTQEHSLNIRTDIVHHVLSYYDSYKHSIAIGEHSEIVCPSANEYQTYMLKPKSFGDFVEVTAASTIFQKRIITIRNGAIECDIGNYLLSKQPQ</sequence>
<dbReference type="InterPro" id="IPR003323">
    <property type="entry name" value="OTU_dom"/>
</dbReference>
<dbReference type="SUPFAM" id="SSF54001">
    <property type="entry name" value="Cysteine proteinases"/>
    <property type="match status" value="1"/>
</dbReference>
<feature type="domain" description="OTU" evidence="1">
    <location>
        <begin position="14"/>
        <end position="129"/>
    </location>
</feature>
<evidence type="ECO:0000313" key="2">
    <source>
        <dbReference type="EMBL" id="CAG6783167.1"/>
    </source>
</evidence>
<evidence type="ECO:0000259" key="1">
    <source>
        <dbReference type="PROSITE" id="PS50802"/>
    </source>
</evidence>
<accession>A0A8D9BHE4</accession>